<dbReference type="Proteomes" id="UP000659223">
    <property type="component" value="Unassembled WGS sequence"/>
</dbReference>
<comment type="subcellular location">
    <subcellularLocation>
        <location evidence="1">Cell membrane</location>
        <topology evidence="1">Multi-pass membrane protein</topology>
    </subcellularLocation>
</comment>
<evidence type="ECO:0000256" key="4">
    <source>
        <dbReference type="ARBA" id="ARBA00022989"/>
    </source>
</evidence>
<accession>A0ABQ2Z9B8</accession>
<organism evidence="9 10">
    <name type="scientific">Streptomyces hiroshimensis</name>
    <dbReference type="NCBI Taxonomy" id="66424"/>
    <lineage>
        <taxon>Bacteria</taxon>
        <taxon>Bacillati</taxon>
        <taxon>Actinomycetota</taxon>
        <taxon>Actinomycetes</taxon>
        <taxon>Kitasatosporales</taxon>
        <taxon>Streptomycetaceae</taxon>
        <taxon>Streptomyces</taxon>
    </lineage>
</organism>
<dbReference type="InterPro" id="IPR018076">
    <property type="entry name" value="T2SS_GspF_dom"/>
</dbReference>
<evidence type="ECO:0000256" key="1">
    <source>
        <dbReference type="ARBA" id="ARBA00004651"/>
    </source>
</evidence>
<feature type="coiled-coil region" evidence="6">
    <location>
        <begin position="207"/>
        <end position="234"/>
    </location>
</feature>
<comment type="caution">
    <text evidence="9">The sequence shown here is derived from an EMBL/GenBank/DDBJ whole genome shotgun (WGS) entry which is preliminary data.</text>
</comment>
<feature type="transmembrane region" description="Helical" evidence="7">
    <location>
        <begin position="235"/>
        <end position="259"/>
    </location>
</feature>
<reference evidence="10" key="1">
    <citation type="journal article" date="2019" name="Int. J. Syst. Evol. Microbiol.">
        <title>The Global Catalogue of Microorganisms (GCM) 10K type strain sequencing project: providing services to taxonomists for standard genome sequencing and annotation.</title>
        <authorList>
            <consortium name="The Broad Institute Genomics Platform"/>
            <consortium name="The Broad Institute Genome Sequencing Center for Infectious Disease"/>
            <person name="Wu L."/>
            <person name="Ma J."/>
        </authorList>
    </citation>
    <scope>NUCLEOTIDE SEQUENCE [LARGE SCALE GENOMIC DNA]</scope>
    <source>
        <strain evidence="10">JCM 4586</strain>
    </source>
</reference>
<dbReference type="PANTHER" id="PTHR35007:SF4">
    <property type="entry name" value="CONSERVED TRANSMEMBRANE PROTEIN-RELATED"/>
    <property type="match status" value="1"/>
</dbReference>
<dbReference type="EMBL" id="BMUT01000020">
    <property type="protein sequence ID" value="GGY08718.1"/>
    <property type="molecule type" value="Genomic_DNA"/>
</dbReference>
<keyword evidence="3 7" id="KW-0812">Transmembrane</keyword>
<evidence type="ECO:0000256" key="2">
    <source>
        <dbReference type="ARBA" id="ARBA00022475"/>
    </source>
</evidence>
<evidence type="ECO:0000259" key="8">
    <source>
        <dbReference type="Pfam" id="PF00482"/>
    </source>
</evidence>
<keyword evidence="5 7" id="KW-0472">Membrane</keyword>
<evidence type="ECO:0000256" key="3">
    <source>
        <dbReference type="ARBA" id="ARBA00022692"/>
    </source>
</evidence>
<evidence type="ECO:0000313" key="10">
    <source>
        <dbReference type="Proteomes" id="UP000659223"/>
    </source>
</evidence>
<protein>
    <submittedName>
        <fullName evidence="9">Membrane protein</fullName>
    </submittedName>
</protein>
<keyword evidence="4 7" id="KW-1133">Transmembrane helix</keyword>
<evidence type="ECO:0000256" key="5">
    <source>
        <dbReference type="ARBA" id="ARBA00023136"/>
    </source>
</evidence>
<keyword evidence="6" id="KW-0175">Coiled coil</keyword>
<keyword evidence="10" id="KW-1185">Reference proteome</keyword>
<feature type="domain" description="Type II secretion system protein GspF" evidence="8">
    <location>
        <begin position="131"/>
        <end position="249"/>
    </location>
</feature>
<keyword evidence="2" id="KW-1003">Cell membrane</keyword>
<evidence type="ECO:0000313" key="9">
    <source>
        <dbReference type="EMBL" id="GGY08718.1"/>
    </source>
</evidence>
<feature type="transmembrane region" description="Helical" evidence="7">
    <location>
        <begin position="80"/>
        <end position="104"/>
    </location>
</feature>
<dbReference type="Pfam" id="PF00482">
    <property type="entry name" value="T2SSF"/>
    <property type="match status" value="1"/>
</dbReference>
<sequence>MTAAGVMPPATLAGVAALGALFMAWPPAGPGSELRRARVMLAGGGSLVPPARWPSARVGEWGARLRRRARARRELVCLPLGGAVALLGGSVMPLLAALVAVPLVRRWLAARGERRERERREAAVIELCGAVAGELRAGRQPGQALAGVSAGHLGPQWTAVSAAARFGGDVPEALRAVAARPGAEGLHGVAACWRVAVDGGAGLAAGLERVSAALSAERDQREELRAQLAGARSTAVMLALLPVLALLMGSALGAAPLRVLLHTPAGLGCLLLGGLLEAAGIAWTGRIVRAAAGERGGAGDPGGPGTAEGKVP</sequence>
<proteinExistence type="predicted"/>
<feature type="transmembrane region" description="Helical" evidence="7">
    <location>
        <begin position="265"/>
        <end position="285"/>
    </location>
</feature>
<gene>
    <name evidence="9" type="ORF">GCM10010324_64520</name>
</gene>
<evidence type="ECO:0000256" key="7">
    <source>
        <dbReference type="SAM" id="Phobius"/>
    </source>
</evidence>
<evidence type="ECO:0000256" key="6">
    <source>
        <dbReference type="SAM" id="Coils"/>
    </source>
</evidence>
<name>A0ABQ2Z9B8_9ACTN</name>
<dbReference type="PANTHER" id="PTHR35007">
    <property type="entry name" value="INTEGRAL MEMBRANE PROTEIN-RELATED"/>
    <property type="match status" value="1"/>
</dbReference>